<proteinExistence type="inferred from homology"/>
<feature type="binding site" evidence="10 13">
    <location>
        <position position="35"/>
    </location>
    <ligand>
        <name>a divalent metal cation</name>
        <dbReference type="ChEBI" id="CHEBI:60240"/>
    </ligand>
</feature>
<evidence type="ECO:0000256" key="13">
    <source>
        <dbReference type="PIRSR" id="PIRSR001461-2"/>
    </source>
</evidence>
<protein>
    <recommendedName>
        <fullName evidence="7 10">Ribulose-phosphate 3-epimerase</fullName>
        <ecNumber evidence="7 10">5.1.3.1</ecNumber>
    </recommendedName>
</protein>
<dbReference type="AlphaFoldDB" id="A0A5M9I5E8"/>
<comment type="similarity">
    <text evidence="6 10 11">Belongs to the ribulose-phosphate 3-epimerase family.</text>
</comment>
<evidence type="ECO:0000256" key="5">
    <source>
        <dbReference type="ARBA" id="ARBA00001954"/>
    </source>
</evidence>
<dbReference type="Gene3D" id="3.20.20.70">
    <property type="entry name" value="Aldolase class I"/>
    <property type="match status" value="1"/>
</dbReference>
<comment type="cofactor">
    <cofactor evidence="4">
        <name>Zn(2+)</name>
        <dbReference type="ChEBI" id="CHEBI:29105"/>
    </cofactor>
</comment>
<reference evidence="15" key="1">
    <citation type="submission" date="2019-07" db="EMBL/GenBank/DDBJ databases">
        <authorList>
            <person name="Wongkuna S."/>
            <person name="Scaria J."/>
        </authorList>
    </citation>
    <scope>NUCLEOTIDE SEQUENCE [LARGE SCALE GENOMIC DNA]</scope>
    <source>
        <strain evidence="15">SW178</strain>
    </source>
</reference>
<evidence type="ECO:0000256" key="6">
    <source>
        <dbReference type="ARBA" id="ARBA00009541"/>
    </source>
</evidence>
<comment type="cofactor">
    <cofactor evidence="3">
        <name>Co(2+)</name>
        <dbReference type="ChEBI" id="CHEBI:48828"/>
    </cofactor>
</comment>
<evidence type="ECO:0000256" key="14">
    <source>
        <dbReference type="PIRSR" id="PIRSR001461-3"/>
    </source>
</evidence>
<evidence type="ECO:0000256" key="8">
    <source>
        <dbReference type="ARBA" id="ARBA00022723"/>
    </source>
</evidence>
<dbReference type="InterPro" id="IPR000056">
    <property type="entry name" value="Ribul_P_3_epim-like"/>
</dbReference>
<comment type="function">
    <text evidence="10">Catalyzes the reversible epimerization of D-ribulose 5-phosphate to D-xylulose 5-phosphate.</text>
</comment>
<dbReference type="GO" id="GO:0019323">
    <property type="term" value="P:pentose catabolic process"/>
    <property type="evidence" value="ECO:0007669"/>
    <property type="project" value="UniProtKB-UniRule"/>
</dbReference>
<feature type="binding site" evidence="10 13">
    <location>
        <position position="175"/>
    </location>
    <ligand>
        <name>a divalent metal cation</name>
        <dbReference type="ChEBI" id="CHEBI:60240"/>
    </ligand>
</feature>
<evidence type="ECO:0000313" key="15">
    <source>
        <dbReference type="EMBL" id="KAA8502762.1"/>
    </source>
</evidence>
<evidence type="ECO:0000256" key="11">
    <source>
        <dbReference type="PIRNR" id="PIRNR001461"/>
    </source>
</evidence>
<name>A0A5M9I5E8_9FIRM</name>
<dbReference type="FunFam" id="3.20.20.70:FF:000004">
    <property type="entry name" value="Ribulose-phosphate 3-epimerase"/>
    <property type="match status" value="1"/>
</dbReference>
<comment type="cofactor">
    <cofactor evidence="10 13">
        <name>a divalent metal cation</name>
        <dbReference type="ChEBI" id="CHEBI:60240"/>
    </cofactor>
    <text evidence="10 13">Binds 1 divalent metal cation per subunit.</text>
</comment>
<evidence type="ECO:0000256" key="7">
    <source>
        <dbReference type="ARBA" id="ARBA00013188"/>
    </source>
</evidence>
<gene>
    <name evidence="10 15" type="primary">rpe</name>
    <name evidence="15" type="ORF">FNY66_00400</name>
</gene>
<feature type="binding site" evidence="10 14">
    <location>
        <begin position="197"/>
        <end position="198"/>
    </location>
    <ligand>
        <name>substrate</name>
    </ligand>
</feature>
<keyword evidence="13" id="KW-0464">Manganese</keyword>
<evidence type="ECO:0000256" key="12">
    <source>
        <dbReference type="PIRSR" id="PIRSR001461-1"/>
    </source>
</evidence>
<evidence type="ECO:0000256" key="9">
    <source>
        <dbReference type="ARBA" id="ARBA00023235"/>
    </source>
</evidence>
<dbReference type="NCBIfam" id="TIGR01163">
    <property type="entry name" value="rpe"/>
    <property type="match status" value="1"/>
</dbReference>
<keyword evidence="16" id="KW-1185">Reference proteome</keyword>
<dbReference type="InterPro" id="IPR013785">
    <property type="entry name" value="Aldolase_TIM"/>
</dbReference>
<dbReference type="PIRSF" id="PIRSF001461">
    <property type="entry name" value="RPE"/>
    <property type="match status" value="1"/>
</dbReference>
<dbReference type="GO" id="GO:0046872">
    <property type="term" value="F:metal ion binding"/>
    <property type="evidence" value="ECO:0007669"/>
    <property type="project" value="UniProtKB-UniRule"/>
</dbReference>
<feature type="binding site" evidence="10 14">
    <location>
        <begin position="142"/>
        <end position="145"/>
    </location>
    <ligand>
        <name>substrate</name>
    </ligand>
</feature>
<dbReference type="SUPFAM" id="SSF51366">
    <property type="entry name" value="Ribulose-phoshate binding barrel"/>
    <property type="match status" value="1"/>
</dbReference>
<feature type="active site" description="Proton donor" evidence="10 12">
    <location>
        <position position="175"/>
    </location>
</feature>
<dbReference type="OrthoDB" id="1645589at2"/>
<dbReference type="InterPro" id="IPR011060">
    <property type="entry name" value="RibuloseP-bd_barrel"/>
</dbReference>
<feature type="binding site" evidence="10 13">
    <location>
        <position position="66"/>
    </location>
    <ligand>
        <name>a divalent metal cation</name>
        <dbReference type="ChEBI" id="CHEBI:60240"/>
    </ligand>
</feature>
<feature type="binding site" evidence="10 14">
    <location>
        <position position="8"/>
    </location>
    <ligand>
        <name>substrate</name>
    </ligand>
</feature>
<dbReference type="PANTHER" id="PTHR11749">
    <property type="entry name" value="RIBULOSE-5-PHOSPHATE-3-EPIMERASE"/>
    <property type="match status" value="1"/>
</dbReference>
<dbReference type="InterPro" id="IPR026019">
    <property type="entry name" value="Ribul_P_3_epim"/>
</dbReference>
<dbReference type="EMBL" id="VMSO01000001">
    <property type="protein sequence ID" value="KAA8502762.1"/>
    <property type="molecule type" value="Genomic_DNA"/>
</dbReference>
<comment type="pathway">
    <text evidence="10">Carbohydrate degradation.</text>
</comment>
<keyword evidence="9 10" id="KW-0413">Isomerase</keyword>
<dbReference type="EC" id="5.1.3.1" evidence="7 10"/>
<feature type="active site" description="Proton acceptor" evidence="10 12">
    <location>
        <position position="35"/>
    </location>
</feature>
<comment type="caution">
    <text evidence="15">The sequence shown here is derived from an EMBL/GenBank/DDBJ whole genome shotgun (WGS) entry which is preliminary data.</text>
</comment>
<accession>A0A5M9I5E8</accession>
<keyword evidence="10 11" id="KW-0119">Carbohydrate metabolism</keyword>
<keyword evidence="8 10" id="KW-0479">Metal-binding</keyword>
<evidence type="ECO:0000256" key="2">
    <source>
        <dbReference type="ARBA" id="ARBA00001936"/>
    </source>
</evidence>
<feature type="binding site" evidence="10">
    <location>
        <begin position="175"/>
        <end position="177"/>
    </location>
    <ligand>
        <name>substrate</name>
    </ligand>
</feature>
<feature type="binding site" evidence="14">
    <location>
        <position position="177"/>
    </location>
    <ligand>
        <name>substrate</name>
    </ligand>
</feature>
<dbReference type="GO" id="GO:0005737">
    <property type="term" value="C:cytoplasm"/>
    <property type="evidence" value="ECO:0007669"/>
    <property type="project" value="UniProtKB-ARBA"/>
</dbReference>
<keyword evidence="13" id="KW-0170">Cobalt</keyword>
<dbReference type="GO" id="GO:0004750">
    <property type="term" value="F:D-ribulose-phosphate 3-epimerase activity"/>
    <property type="evidence" value="ECO:0007669"/>
    <property type="project" value="UniProtKB-UniRule"/>
</dbReference>
<evidence type="ECO:0000256" key="4">
    <source>
        <dbReference type="ARBA" id="ARBA00001947"/>
    </source>
</evidence>
<feature type="binding site" evidence="10 14">
    <location>
        <position position="66"/>
    </location>
    <ligand>
        <name>substrate</name>
    </ligand>
</feature>
<dbReference type="Proteomes" id="UP000322025">
    <property type="component" value="Unassembled WGS sequence"/>
</dbReference>
<evidence type="ECO:0000256" key="1">
    <source>
        <dbReference type="ARBA" id="ARBA00001782"/>
    </source>
</evidence>
<organism evidence="15 16">
    <name type="scientific">Mediterraneibacter catenae</name>
    <dbReference type="NCBI Taxonomy" id="2594882"/>
    <lineage>
        <taxon>Bacteria</taxon>
        <taxon>Bacillati</taxon>
        <taxon>Bacillota</taxon>
        <taxon>Clostridia</taxon>
        <taxon>Lachnospirales</taxon>
        <taxon>Lachnospiraceae</taxon>
        <taxon>Mediterraneibacter</taxon>
    </lineage>
</organism>
<comment type="cofactor">
    <cofactor evidence="2">
        <name>Mn(2+)</name>
        <dbReference type="ChEBI" id="CHEBI:29035"/>
    </cofactor>
</comment>
<evidence type="ECO:0000256" key="10">
    <source>
        <dbReference type="HAMAP-Rule" id="MF_02227"/>
    </source>
</evidence>
<dbReference type="HAMAP" id="MF_02227">
    <property type="entry name" value="RPE"/>
    <property type="match status" value="1"/>
</dbReference>
<evidence type="ECO:0000313" key="16">
    <source>
        <dbReference type="Proteomes" id="UP000322025"/>
    </source>
</evidence>
<dbReference type="NCBIfam" id="NF004076">
    <property type="entry name" value="PRK05581.1-4"/>
    <property type="match status" value="1"/>
</dbReference>
<comment type="cofactor">
    <cofactor evidence="5">
        <name>Fe(2+)</name>
        <dbReference type="ChEBI" id="CHEBI:29033"/>
    </cofactor>
</comment>
<sequence length="220" mass="23828">MQNILAPSILSADFKVLGDQIRQTEEAGAGYIHFDVMDGIFVPSISFGMPVLSSIRGLTGQVMDVHLMVTEPVRYVKQFAECGADIITVHFEACEDLGATLEAIHACGVKAGISIKPGTPVESLVPYLEQAEMFLIMSVEPGFGGQAFIPESLERIRTLRDMLEEKGIEKDIEVDGGIYHSNVAEVLKAGANVIVSGSGVYKGDIRENTTGFMEILKAYE</sequence>
<dbReference type="GO" id="GO:0006098">
    <property type="term" value="P:pentose-phosphate shunt"/>
    <property type="evidence" value="ECO:0007669"/>
    <property type="project" value="UniProtKB-UniRule"/>
</dbReference>
<comment type="catalytic activity">
    <reaction evidence="1 10 11">
        <text>D-ribulose 5-phosphate = D-xylulose 5-phosphate</text>
        <dbReference type="Rhea" id="RHEA:13677"/>
        <dbReference type="ChEBI" id="CHEBI:57737"/>
        <dbReference type="ChEBI" id="CHEBI:58121"/>
        <dbReference type="EC" id="5.1.3.1"/>
    </reaction>
</comment>
<feature type="binding site" evidence="10 13">
    <location>
        <position position="33"/>
    </location>
    <ligand>
        <name>a divalent metal cation</name>
        <dbReference type="ChEBI" id="CHEBI:60240"/>
    </ligand>
</feature>
<dbReference type="CDD" id="cd00429">
    <property type="entry name" value="RPE"/>
    <property type="match status" value="1"/>
</dbReference>
<dbReference type="Pfam" id="PF00834">
    <property type="entry name" value="Ribul_P_3_epim"/>
    <property type="match status" value="1"/>
</dbReference>
<dbReference type="RefSeq" id="WP_150309953.1">
    <property type="nucleotide sequence ID" value="NZ_VMSO01000001.1"/>
</dbReference>
<evidence type="ECO:0000256" key="3">
    <source>
        <dbReference type="ARBA" id="ARBA00001941"/>
    </source>
</evidence>
<keyword evidence="13" id="KW-0862">Zinc</keyword>